<name>A0A915K1D6_ROMCU</name>
<reference evidence="2" key="1">
    <citation type="submission" date="2022-11" db="UniProtKB">
        <authorList>
            <consortium name="WormBaseParasite"/>
        </authorList>
    </citation>
    <scope>IDENTIFICATION</scope>
</reference>
<organism evidence="1 2">
    <name type="scientific">Romanomermis culicivorax</name>
    <name type="common">Nematode worm</name>
    <dbReference type="NCBI Taxonomy" id="13658"/>
    <lineage>
        <taxon>Eukaryota</taxon>
        <taxon>Metazoa</taxon>
        <taxon>Ecdysozoa</taxon>
        <taxon>Nematoda</taxon>
        <taxon>Enoplea</taxon>
        <taxon>Dorylaimia</taxon>
        <taxon>Mermithida</taxon>
        <taxon>Mermithoidea</taxon>
        <taxon>Mermithidae</taxon>
        <taxon>Romanomermis</taxon>
    </lineage>
</organism>
<dbReference type="Proteomes" id="UP000887565">
    <property type="component" value="Unplaced"/>
</dbReference>
<keyword evidence="1" id="KW-1185">Reference proteome</keyword>
<protein>
    <submittedName>
        <fullName evidence="2">Uncharacterized protein</fullName>
    </submittedName>
</protein>
<dbReference type="AlphaFoldDB" id="A0A915K1D6"/>
<proteinExistence type="predicted"/>
<evidence type="ECO:0000313" key="2">
    <source>
        <dbReference type="WBParaSite" id="nRc.2.0.1.t32129-RA"/>
    </source>
</evidence>
<sequence length="31" mass="3244">MLPQILNQLGPESLTHLKKLAGNVGTLNSVG</sequence>
<evidence type="ECO:0000313" key="1">
    <source>
        <dbReference type="Proteomes" id="UP000887565"/>
    </source>
</evidence>
<dbReference type="WBParaSite" id="nRc.2.0.1.t32129-RA">
    <property type="protein sequence ID" value="nRc.2.0.1.t32129-RA"/>
    <property type="gene ID" value="nRc.2.0.1.g32129"/>
</dbReference>
<accession>A0A915K1D6</accession>